<evidence type="ECO:0000313" key="5">
    <source>
        <dbReference type="Proteomes" id="UP000184603"/>
    </source>
</evidence>
<dbReference type="Proteomes" id="UP000184603">
    <property type="component" value="Unassembled WGS sequence"/>
</dbReference>
<dbReference type="SUPFAM" id="SSF50249">
    <property type="entry name" value="Nucleic acid-binding proteins"/>
    <property type="match status" value="1"/>
</dbReference>
<dbReference type="STRING" id="1121416.SAMN02745220_02326"/>
<feature type="domain" description="CSD" evidence="3">
    <location>
        <begin position="3"/>
        <end position="68"/>
    </location>
</feature>
<proteinExistence type="predicted"/>
<keyword evidence="2" id="KW-1133">Transmembrane helix</keyword>
<feature type="transmembrane region" description="Helical" evidence="2">
    <location>
        <begin position="107"/>
        <end position="124"/>
    </location>
</feature>
<dbReference type="EMBL" id="FRFE01000010">
    <property type="protein sequence ID" value="SHO48485.1"/>
    <property type="molecule type" value="Genomic_DNA"/>
</dbReference>
<sequence length="206" mass="23123">MSQESGTITKWNDDKGFGFITPQSDTKKIFLHINAFSKEHQRPVQGLRVTYDIGTDSQGRSCAIRVAPSLGHKKVSKTDRQIFFARVFSCIFLALVGLLVIMKVLPVIILSAYIILSIATFLAYKKDKSAAESDEWRIPENKLHLLSLIGGWPGALIAQNTLRHKSKKISFRTVYWLTVVINCGALAWLATPEGALTLQRLMHTFY</sequence>
<dbReference type="PANTHER" id="PTHR12962:SF1">
    <property type="entry name" value="COLD SHOCK DOMAIN-CONTAINING PROTEIN CG9705"/>
    <property type="match status" value="1"/>
</dbReference>
<dbReference type="InterPro" id="IPR002059">
    <property type="entry name" value="CSP_DNA-bd"/>
</dbReference>
<evidence type="ECO:0000313" key="4">
    <source>
        <dbReference type="EMBL" id="SHO48485.1"/>
    </source>
</evidence>
<dbReference type="GO" id="GO:0043488">
    <property type="term" value="P:regulation of mRNA stability"/>
    <property type="evidence" value="ECO:0007669"/>
    <property type="project" value="TreeGrafter"/>
</dbReference>
<keyword evidence="2" id="KW-0812">Transmembrane</keyword>
<keyword evidence="2" id="KW-0472">Membrane</keyword>
<dbReference type="OrthoDB" id="72963at2"/>
<dbReference type="PANTHER" id="PTHR12962">
    <property type="entry name" value="CALCIUM-REGULATED HEAT STABLE PROTEIN CRHSP-24-RELATED"/>
    <property type="match status" value="1"/>
</dbReference>
<keyword evidence="5" id="KW-1185">Reference proteome</keyword>
<dbReference type="CDD" id="cd04458">
    <property type="entry name" value="CSP_CDS"/>
    <property type="match status" value="1"/>
</dbReference>
<evidence type="ECO:0000259" key="3">
    <source>
        <dbReference type="PROSITE" id="PS51857"/>
    </source>
</evidence>
<dbReference type="Gene3D" id="2.40.50.140">
    <property type="entry name" value="Nucleic acid-binding proteins"/>
    <property type="match status" value="1"/>
</dbReference>
<dbReference type="InterPro" id="IPR010718">
    <property type="entry name" value="DUF1294"/>
</dbReference>
<organism evidence="4 5">
    <name type="scientific">Desulfopila aestuarii DSM 18488</name>
    <dbReference type="NCBI Taxonomy" id="1121416"/>
    <lineage>
        <taxon>Bacteria</taxon>
        <taxon>Pseudomonadati</taxon>
        <taxon>Thermodesulfobacteriota</taxon>
        <taxon>Desulfobulbia</taxon>
        <taxon>Desulfobulbales</taxon>
        <taxon>Desulfocapsaceae</taxon>
        <taxon>Desulfopila</taxon>
    </lineage>
</organism>
<dbReference type="RefSeq" id="WP_073613624.1">
    <property type="nucleotide sequence ID" value="NZ_FRFE01000010.1"/>
</dbReference>
<reference evidence="4 5" key="1">
    <citation type="submission" date="2016-12" db="EMBL/GenBank/DDBJ databases">
        <authorList>
            <person name="Song W.-J."/>
            <person name="Kurnit D.M."/>
        </authorList>
    </citation>
    <scope>NUCLEOTIDE SEQUENCE [LARGE SCALE GENOMIC DNA]</scope>
    <source>
        <strain evidence="4 5">DSM 18488</strain>
    </source>
</reference>
<evidence type="ECO:0000256" key="2">
    <source>
        <dbReference type="SAM" id="Phobius"/>
    </source>
</evidence>
<dbReference type="AlphaFoldDB" id="A0A1M7Y751"/>
<dbReference type="GO" id="GO:0005829">
    <property type="term" value="C:cytosol"/>
    <property type="evidence" value="ECO:0007669"/>
    <property type="project" value="UniProtKB-ARBA"/>
</dbReference>
<dbReference type="InterPro" id="IPR052069">
    <property type="entry name" value="Ca-reg_mRNA-binding_domain"/>
</dbReference>
<dbReference type="PROSITE" id="PS51857">
    <property type="entry name" value="CSD_2"/>
    <property type="match status" value="1"/>
</dbReference>
<feature type="transmembrane region" description="Helical" evidence="2">
    <location>
        <begin position="173"/>
        <end position="191"/>
    </location>
</feature>
<dbReference type="GO" id="GO:0003730">
    <property type="term" value="F:mRNA 3'-UTR binding"/>
    <property type="evidence" value="ECO:0007669"/>
    <property type="project" value="TreeGrafter"/>
</dbReference>
<dbReference type="InterPro" id="IPR011129">
    <property type="entry name" value="CSD"/>
</dbReference>
<protein>
    <submittedName>
        <fullName evidence="4">Uncharacterized membrane protein YsdA, DUF1294 family</fullName>
    </submittedName>
</protein>
<evidence type="ECO:0000256" key="1">
    <source>
        <dbReference type="ARBA" id="ARBA00022553"/>
    </source>
</evidence>
<accession>A0A1M7Y751</accession>
<dbReference type="InterPro" id="IPR012340">
    <property type="entry name" value="NA-bd_OB-fold"/>
</dbReference>
<dbReference type="Pfam" id="PF00313">
    <property type="entry name" value="CSD"/>
    <property type="match status" value="1"/>
</dbReference>
<dbReference type="SMART" id="SM00357">
    <property type="entry name" value="CSP"/>
    <property type="match status" value="1"/>
</dbReference>
<feature type="transmembrane region" description="Helical" evidence="2">
    <location>
        <begin position="83"/>
        <end position="101"/>
    </location>
</feature>
<dbReference type="Pfam" id="PF06961">
    <property type="entry name" value="DUF1294"/>
    <property type="match status" value="1"/>
</dbReference>
<name>A0A1M7Y751_9BACT</name>
<keyword evidence="1" id="KW-0597">Phosphoprotein</keyword>
<gene>
    <name evidence="4" type="ORF">SAMN02745220_02326</name>
</gene>